<proteinExistence type="predicted"/>
<gene>
    <name evidence="2" type="ORF">DPMN_138068</name>
</gene>
<evidence type="ECO:0000313" key="2">
    <source>
        <dbReference type="EMBL" id="KAH3809692.1"/>
    </source>
</evidence>
<evidence type="ECO:0000313" key="3">
    <source>
        <dbReference type="Proteomes" id="UP000828390"/>
    </source>
</evidence>
<protein>
    <submittedName>
        <fullName evidence="2">Uncharacterized protein</fullName>
    </submittedName>
</protein>
<name>A0A9D4JJF8_DREPO</name>
<dbReference type="EMBL" id="JAIWYP010000006">
    <property type="protein sequence ID" value="KAH3809692.1"/>
    <property type="molecule type" value="Genomic_DNA"/>
</dbReference>
<accession>A0A9D4JJF8</accession>
<reference evidence="2" key="1">
    <citation type="journal article" date="2019" name="bioRxiv">
        <title>The Genome of the Zebra Mussel, Dreissena polymorpha: A Resource for Invasive Species Research.</title>
        <authorList>
            <person name="McCartney M.A."/>
            <person name="Auch B."/>
            <person name="Kono T."/>
            <person name="Mallez S."/>
            <person name="Zhang Y."/>
            <person name="Obille A."/>
            <person name="Becker A."/>
            <person name="Abrahante J.E."/>
            <person name="Garbe J."/>
            <person name="Badalamenti J.P."/>
            <person name="Herman A."/>
            <person name="Mangelson H."/>
            <person name="Liachko I."/>
            <person name="Sullivan S."/>
            <person name="Sone E.D."/>
            <person name="Koren S."/>
            <person name="Silverstein K.A.T."/>
            <person name="Beckman K.B."/>
            <person name="Gohl D.M."/>
        </authorList>
    </citation>
    <scope>NUCLEOTIDE SEQUENCE</scope>
    <source>
        <strain evidence="2">Duluth1</strain>
        <tissue evidence="2">Whole animal</tissue>
    </source>
</reference>
<dbReference type="AlphaFoldDB" id="A0A9D4JJF8"/>
<reference evidence="2" key="2">
    <citation type="submission" date="2020-11" db="EMBL/GenBank/DDBJ databases">
        <authorList>
            <person name="McCartney M.A."/>
            <person name="Auch B."/>
            <person name="Kono T."/>
            <person name="Mallez S."/>
            <person name="Becker A."/>
            <person name="Gohl D.M."/>
            <person name="Silverstein K.A.T."/>
            <person name="Koren S."/>
            <person name="Bechman K.B."/>
            <person name="Herman A."/>
            <person name="Abrahante J.E."/>
            <person name="Garbe J."/>
        </authorList>
    </citation>
    <scope>NUCLEOTIDE SEQUENCE</scope>
    <source>
        <strain evidence="2">Duluth1</strain>
        <tissue evidence="2">Whole animal</tissue>
    </source>
</reference>
<comment type="caution">
    <text evidence="2">The sequence shown here is derived from an EMBL/GenBank/DDBJ whole genome shotgun (WGS) entry which is preliminary data.</text>
</comment>
<feature type="compositionally biased region" description="Polar residues" evidence="1">
    <location>
        <begin position="1"/>
        <end position="10"/>
    </location>
</feature>
<keyword evidence="3" id="KW-1185">Reference proteome</keyword>
<organism evidence="2 3">
    <name type="scientific">Dreissena polymorpha</name>
    <name type="common">Zebra mussel</name>
    <name type="synonym">Mytilus polymorpha</name>
    <dbReference type="NCBI Taxonomy" id="45954"/>
    <lineage>
        <taxon>Eukaryota</taxon>
        <taxon>Metazoa</taxon>
        <taxon>Spiralia</taxon>
        <taxon>Lophotrochozoa</taxon>
        <taxon>Mollusca</taxon>
        <taxon>Bivalvia</taxon>
        <taxon>Autobranchia</taxon>
        <taxon>Heteroconchia</taxon>
        <taxon>Euheterodonta</taxon>
        <taxon>Imparidentia</taxon>
        <taxon>Neoheterodontei</taxon>
        <taxon>Myida</taxon>
        <taxon>Dreissenoidea</taxon>
        <taxon>Dreissenidae</taxon>
        <taxon>Dreissena</taxon>
    </lineage>
</organism>
<dbReference type="Proteomes" id="UP000828390">
    <property type="component" value="Unassembled WGS sequence"/>
</dbReference>
<evidence type="ECO:0000256" key="1">
    <source>
        <dbReference type="SAM" id="MobiDB-lite"/>
    </source>
</evidence>
<sequence length="68" mass="7006">MASPKSSVSGSKKAESGEPNTIKIGLLSVKTTPGRVEVSGDPETMKNIIVEQTPRGVVIGVNPGTNTK</sequence>
<feature type="region of interest" description="Disordered" evidence="1">
    <location>
        <begin position="1"/>
        <end position="21"/>
    </location>
</feature>